<keyword evidence="3" id="KW-0804">Transcription</keyword>
<organism evidence="6">
    <name type="scientific">Mycolicibacterium mucogenicum DSM 44124</name>
    <dbReference type="NCBI Taxonomy" id="1226753"/>
    <lineage>
        <taxon>Bacteria</taxon>
        <taxon>Bacillati</taxon>
        <taxon>Actinomycetota</taxon>
        <taxon>Actinomycetes</taxon>
        <taxon>Mycobacteriales</taxon>
        <taxon>Mycobacteriaceae</taxon>
        <taxon>Mycolicibacterium</taxon>
    </lineage>
</organism>
<protein>
    <submittedName>
        <fullName evidence="6">TetR family transcriptional regulator</fullName>
    </submittedName>
</protein>
<dbReference type="SUPFAM" id="SSF46689">
    <property type="entry name" value="Homeodomain-like"/>
    <property type="match status" value="1"/>
</dbReference>
<dbReference type="Gene3D" id="1.10.10.60">
    <property type="entry name" value="Homeodomain-like"/>
    <property type="match status" value="1"/>
</dbReference>
<dbReference type="InterPro" id="IPR001647">
    <property type="entry name" value="HTH_TetR"/>
</dbReference>
<evidence type="ECO:0000313" key="6">
    <source>
        <dbReference type="EMBL" id="TLH55944.1"/>
    </source>
</evidence>
<feature type="DNA-binding region" description="H-T-H motif" evidence="4">
    <location>
        <begin position="36"/>
        <end position="55"/>
    </location>
</feature>
<keyword evidence="1" id="KW-0805">Transcription regulation</keyword>
<dbReference type="PRINTS" id="PR00455">
    <property type="entry name" value="HTHTETR"/>
</dbReference>
<gene>
    <name evidence="6" type="ORF">C1S78_29350</name>
</gene>
<dbReference type="SUPFAM" id="SSF48498">
    <property type="entry name" value="Tetracyclin repressor-like, C-terminal domain"/>
    <property type="match status" value="1"/>
</dbReference>
<comment type="caution">
    <text evidence="6">The sequence shown here is derived from an EMBL/GenBank/DDBJ whole genome shotgun (WGS) entry which is preliminary data.</text>
</comment>
<keyword evidence="2 4" id="KW-0238">DNA-binding</keyword>
<name>A0A8H2JGV9_MYCMU</name>
<dbReference type="GO" id="GO:0003677">
    <property type="term" value="F:DNA binding"/>
    <property type="evidence" value="ECO:0007669"/>
    <property type="project" value="UniProtKB-UniRule"/>
</dbReference>
<dbReference type="PANTHER" id="PTHR47506">
    <property type="entry name" value="TRANSCRIPTIONAL REGULATORY PROTEIN"/>
    <property type="match status" value="1"/>
</dbReference>
<accession>A0A8H2JGV9</accession>
<dbReference type="AlphaFoldDB" id="A0A8H2JGV9"/>
<evidence type="ECO:0000256" key="2">
    <source>
        <dbReference type="ARBA" id="ARBA00023125"/>
    </source>
</evidence>
<evidence type="ECO:0000256" key="3">
    <source>
        <dbReference type="ARBA" id="ARBA00023163"/>
    </source>
</evidence>
<evidence type="ECO:0000259" key="5">
    <source>
        <dbReference type="PROSITE" id="PS50977"/>
    </source>
</evidence>
<sequence>MSSMARYGAEHKTETRRRIIAAASRRLKQDGIDGSGIAAVMSDANLTNGAFYAHFESKNDLVANVIADQLEGQRAAVSALGADRDSLEGYIRTYLSTEHRDNQPDGCPTAPLLSEIGRCDDVVRDAYSAGAQSIVQEIAAHLPAAWSEANRMQTAWGLFSILVTSLQLARAITDPEVSTQVLDAGINNALRILDSPE</sequence>
<dbReference type="PROSITE" id="PS50977">
    <property type="entry name" value="HTH_TETR_2"/>
    <property type="match status" value="1"/>
</dbReference>
<dbReference type="EMBL" id="POTL01000001">
    <property type="protein sequence ID" value="TLH55944.1"/>
    <property type="molecule type" value="Genomic_DNA"/>
</dbReference>
<dbReference type="Pfam" id="PF00440">
    <property type="entry name" value="TetR_N"/>
    <property type="match status" value="1"/>
</dbReference>
<dbReference type="PANTHER" id="PTHR47506:SF7">
    <property type="entry name" value="TRANSCRIPTIONAL REGULATORY PROTEIN"/>
    <property type="match status" value="1"/>
</dbReference>
<feature type="domain" description="HTH tetR-type" evidence="5">
    <location>
        <begin position="13"/>
        <end position="73"/>
    </location>
</feature>
<dbReference type="Gene3D" id="1.10.357.10">
    <property type="entry name" value="Tetracycline Repressor, domain 2"/>
    <property type="match status" value="1"/>
</dbReference>
<evidence type="ECO:0000256" key="4">
    <source>
        <dbReference type="PROSITE-ProRule" id="PRU00335"/>
    </source>
</evidence>
<reference evidence="6" key="1">
    <citation type="submission" date="2018-01" db="EMBL/GenBank/DDBJ databases">
        <title>Comparative genomics of Mycobacterium mucogenicum and Mycobacterium neoaurum clade members emphasizing tRNA and non-coding RNA.</title>
        <authorList>
            <person name="Behra P.R.K."/>
            <person name="Pettersson B.M.F."/>
            <person name="Das S."/>
            <person name="Dasgupta S."/>
            <person name="Kirsebom L.A."/>
        </authorList>
    </citation>
    <scope>NUCLEOTIDE SEQUENCE</scope>
    <source>
        <strain evidence="6">DSM 44124</strain>
    </source>
</reference>
<dbReference type="InterPro" id="IPR036271">
    <property type="entry name" value="Tet_transcr_reg_TetR-rel_C_sf"/>
</dbReference>
<evidence type="ECO:0000256" key="1">
    <source>
        <dbReference type="ARBA" id="ARBA00023015"/>
    </source>
</evidence>
<proteinExistence type="predicted"/>
<dbReference type="InterPro" id="IPR009057">
    <property type="entry name" value="Homeodomain-like_sf"/>
</dbReference>